<keyword evidence="4" id="KW-1185">Reference proteome</keyword>
<reference evidence="3 4" key="1">
    <citation type="submission" date="2019-10" db="EMBL/GenBank/DDBJ databases">
        <title>Cognatihalovulum marinum gen. nov. sp. nov., a new member of the family Rhodobacteraceae isolated from deep seawater of the Northwest Indian Ocean.</title>
        <authorList>
            <person name="Ruan C."/>
            <person name="Wang J."/>
            <person name="Zheng X."/>
            <person name="Song L."/>
            <person name="Zhu Y."/>
            <person name="Huang Y."/>
            <person name="Lu Z."/>
            <person name="Du W."/>
            <person name="Huang L."/>
            <person name="Dai X."/>
        </authorList>
    </citation>
    <scope>NUCLEOTIDE SEQUENCE [LARGE SCALE GENOMIC DNA]</scope>
    <source>
        <strain evidence="3 4">2CG4</strain>
    </source>
</reference>
<feature type="transmembrane region" description="Helical" evidence="2">
    <location>
        <begin position="474"/>
        <end position="498"/>
    </location>
</feature>
<dbReference type="AlphaFoldDB" id="A0A6L5Z6R1"/>
<dbReference type="GO" id="GO:0004713">
    <property type="term" value="F:protein tyrosine kinase activity"/>
    <property type="evidence" value="ECO:0007669"/>
    <property type="project" value="TreeGrafter"/>
</dbReference>
<feature type="transmembrane region" description="Helical" evidence="2">
    <location>
        <begin position="414"/>
        <end position="435"/>
    </location>
</feature>
<comment type="caution">
    <text evidence="3">The sequence shown here is derived from an EMBL/GenBank/DDBJ whole genome shotgun (WGS) entry which is preliminary data.</text>
</comment>
<keyword evidence="2" id="KW-0812">Transmembrane</keyword>
<organism evidence="3 4">
    <name type="scientific">Halovulum marinum</name>
    <dbReference type="NCBI Taxonomy" id="2662447"/>
    <lineage>
        <taxon>Bacteria</taxon>
        <taxon>Pseudomonadati</taxon>
        <taxon>Pseudomonadota</taxon>
        <taxon>Alphaproteobacteria</taxon>
        <taxon>Rhodobacterales</taxon>
        <taxon>Paracoccaceae</taxon>
        <taxon>Halovulum</taxon>
    </lineage>
</organism>
<dbReference type="PANTHER" id="PTHR32309">
    <property type="entry name" value="TYROSINE-PROTEIN KINASE"/>
    <property type="match status" value="1"/>
</dbReference>
<dbReference type="PANTHER" id="PTHR32309:SF13">
    <property type="entry name" value="FERRIC ENTEROBACTIN TRANSPORT PROTEIN FEPE"/>
    <property type="match status" value="1"/>
</dbReference>
<evidence type="ECO:0000256" key="1">
    <source>
        <dbReference type="SAM" id="Coils"/>
    </source>
</evidence>
<feature type="coiled-coil region" evidence="1">
    <location>
        <begin position="170"/>
        <end position="233"/>
    </location>
</feature>
<proteinExistence type="predicted"/>
<sequence length="521" mass="58033">MNMGDIKFYLQVFWRRLPYFLVVFLFVATAGLSLAVMLPAVYRGTAMILVEPGQISQDLAQSTVEVESMQVIQILRERLTSRETLLDVAERYDVFAGSEPMTATETAQAMRDRLEFKAMNLGDRRNPAPAMELAFEAADPALAADVTNEFVALVLQANQRLRTDRATDTLQFFENEVERLGSELDRISGEMLEFKNENIEALPESLEFRRAEQSRLQERLAQLERETSTLRESRTRLVEVYESTGRLLETQRTLSPAEQELQRLRGELEQQLVVFSENNPRIVLLKNRVAALEKQVAAQSGIEDDAPESPATGELGLQLRDYDARLSYLDSETERLRGELSALSDSIRATPVNEVQLSALERRYENIQGQYNTAVARLASAATGERIEVLSKGERFSVVEQAVPPAQPDRPNRLLIAAGGVFAGLGAGLGLVLLLELLNGAIRRPEDLARKLDIQAFGAVPYIRTRREVLVKRAVIGSAAMTAVVILPAVTYALHVYYMPLDLLLMQVAERAGLAGVLSKL</sequence>
<dbReference type="GO" id="GO:0005886">
    <property type="term" value="C:plasma membrane"/>
    <property type="evidence" value="ECO:0007669"/>
    <property type="project" value="TreeGrafter"/>
</dbReference>
<dbReference type="EMBL" id="WIND01000024">
    <property type="protein sequence ID" value="MSU91735.1"/>
    <property type="molecule type" value="Genomic_DNA"/>
</dbReference>
<evidence type="ECO:0000256" key="2">
    <source>
        <dbReference type="SAM" id="Phobius"/>
    </source>
</evidence>
<keyword evidence="2" id="KW-1133">Transmembrane helix</keyword>
<protein>
    <submittedName>
        <fullName evidence="3">Lipopolysaccharide biosynthesis protein</fullName>
    </submittedName>
</protein>
<dbReference type="InterPro" id="IPR050445">
    <property type="entry name" value="Bact_polysacc_biosynth/exp"/>
</dbReference>
<dbReference type="RefSeq" id="WP_154449164.1">
    <property type="nucleotide sequence ID" value="NZ_WIND01000024.1"/>
</dbReference>
<evidence type="ECO:0000313" key="3">
    <source>
        <dbReference type="EMBL" id="MSU91735.1"/>
    </source>
</evidence>
<name>A0A6L5Z6R1_9RHOB</name>
<accession>A0A6L5Z6R1</accession>
<evidence type="ECO:0000313" key="4">
    <source>
        <dbReference type="Proteomes" id="UP000474957"/>
    </source>
</evidence>
<feature type="transmembrane region" description="Helical" evidence="2">
    <location>
        <begin position="20"/>
        <end position="42"/>
    </location>
</feature>
<gene>
    <name evidence="3" type="ORF">GE300_19330</name>
</gene>
<keyword evidence="2" id="KW-0472">Membrane</keyword>
<keyword evidence="1" id="KW-0175">Coiled coil</keyword>
<dbReference type="Proteomes" id="UP000474957">
    <property type="component" value="Unassembled WGS sequence"/>
</dbReference>